<dbReference type="GO" id="GO:0004620">
    <property type="term" value="F:phospholipase activity"/>
    <property type="evidence" value="ECO:0007669"/>
    <property type="project" value="TreeGrafter"/>
</dbReference>
<keyword evidence="3" id="KW-1185">Reference proteome</keyword>
<accession>A0A150G3Q8</accession>
<dbReference type="Proteomes" id="UP000075714">
    <property type="component" value="Unassembled WGS sequence"/>
</dbReference>
<feature type="region of interest" description="Disordered" evidence="1">
    <location>
        <begin position="969"/>
        <end position="989"/>
    </location>
</feature>
<comment type="caution">
    <text evidence="2">The sequence shown here is derived from an EMBL/GenBank/DDBJ whole genome shotgun (WGS) entry which is preliminary data.</text>
</comment>
<dbReference type="PANTHER" id="PTHR12393:SF6">
    <property type="entry name" value="SPHINGOMYELIN PHOSPHODIESTERASE 2"/>
    <property type="match status" value="1"/>
</dbReference>
<organism evidence="2 3">
    <name type="scientific">Gonium pectorale</name>
    <name type="common">Green alga</name>
    <dbReference type="NCBI Taxonomy" id="33097"/>
    <lineage>
        <taxon>Eukaryota</taxon>
        <taxon>Viridiplantae</taxon>
        <taxon>Chlorophyta</taxon>
        <taxon>core chlorophytes</taxon>
        <taxon>Chlorophyceae</taxon>
        <taxon>CS clade</taxon>
        <taxon>Chlamydomonadales</taxon>
        <taxon>Volvocaceae</taxon>
        <taxon>Gonium</taxon>
    </lineage>
</organism>
<name>A0A150G3Q8_GONPE</name>
<evidence type="ECO:0000313" key="3">
    <source>
        <dbReference type="Proteomes" id="UP000075714"/>
    </source>
</evidence>
<sequence>MHAATLCSAAESYRLQWDATHRLLVCSLEVLGISPLDAPTRRVAEGFILKFLRAGSLRCCSRALAAPAQQWERGSITTAELYQGLLVIDVQAGHTLAGVAPFIPQHGVAIVPASDDASEGRPGASGGTLCRALVAELSSSGVLDHAARLVVMASSLTGGDCAVAAGGGGGAGAPDEDSRELAAAAESAAAEAFRMLSTAAEAFARATAGNRGTGATTLPPPQQLTPPWGRCTQYLTLAAAVSTLAGMGYGGGSGDDAVMGGDAPGDDGPHCRGTYGLPRVLARALWAAAAPDSHSVLETERVFAVLLSMVEAEVECAAGATRLEDRPGGGGGAGGGEEDAGDGGGGGTAGDGWSFLVGPRAAHVMCMRIADLAVASGEAAAAAAKTATAAGGGSPNLHPPPLLHPRCARHLAARALAAAQCLLLGPLTAGRQRRTRGADVPAAAGDATAAAAAGGTLPVAFWDTVVRALRVPVASAAAPASSSAAVACDGCDLASIRRLPGAGLGGMLAVPGLGAGGSLPSAALTAPALACGLLPALECCARALGRSSDPRDVESLCELLKGLLLEQPGGLATVLAFGPPGQAASLLTSLAKVLHRCAEAAEAEADTPAGGRGPSVPPPSLPEGDGGCVRANLADLVALLGRALSVVCTDQWVAAVATATLESTDTHAMLQLRRLLSLMLQRWLPALARAVALAPGLPRLPSGTAAYSAAQDSLSGLAIALFASADPPALKALTQSARVMYTMRWSMPAFEIDVVADDGGAYDAGSGQSGVGGYVGDVRWEVYEEVETAAAAAGLLHSETGTSWDAAHVRALLHCLLAAAIAQSEQLRRMVGASAAEAVVAEVAAPPPGQPPEMLFLEQRSREVRSLSCVRADPALSVYASTVFQTVRGICSKDFTHYETAAFDALCDSRALMLLRLAVMLAPPAGEVPGQPAEGLPPACANPRCTNLAGKSDEGLMAAAAQAQAEVAGGGVRDGGGSSSDEGGGGDNVGGRRVSLWCTAECQRASANERQRRPVPPDAFAAHWLAPGATRGLNLKLRRQLLCLMAASGMVANLEVALRPELDVASSRDVHNLASCAAHGCDVPTGGVPLDAAAGAREAACNGHLHVLAWLVETFGVGAVGIGPYLLAAAAASGSVELMAWLCELRAAGSGCEEAVEWLVAQG</sequence>
<dbReference type="GO" id="GO:0046513">
    <property type="term" value="P:ceramide biosynthetic process"/>
    <property type="evidence" value="ECO:0007669"/>
    <property type="project" value="TreeGrafter"/>
</dbReference>
<gene>
    <name evidence="2" type="ORF">GPECTOR_67g294</name>
</gene>
<proteinExistence type="predicted"/>
<feature type="region of interest" description="Disordered" evidence="1">
    <location>
        <begin position="604"/>
        <end position="624"/>
    </location>
</feature>
<feature type="region of interest" description="Disordered" evidence="1">
    <location>
        <begin position="321"/>
        <end position="347"/>
    </location>
</feature>
<evidence type="ECO:0000313" key="2">
    <source>
        <dbReference type="EMBL" id="KXZ44454.1"/>
    </source>
</evidence>
<dbReference type="PANTHER" id="PTHR12393">
    <property type="entry name" value="SPHINGOMYELIN PHOSPHODIESTERASE RELATED"/>
    <property type="match status" value="1"/>
</dbReference>
<dbReference type="AlphaFoldDB" id="A0A150G3Q8"/>
<dbReference type="OrthoDB" id="60283at2759"/>
<dbReference type="GO" id="GO:0005783">
    <property type="term" value="C:endoplasmic reticulum"/>
    <property type="evidence" value="ECO:0007669"/>
    <property type="project" value="TreeGrafter"/>
</dbReference>
<dbReference type="GO" id="GO:0016020">
    <property type="term" value="C:membrane"/>
    <property type="evidence" value="ECO:0007669"/>
    <property type="project" value="TreeGrafter"/>
</dbReference>
<dbReference type="EMBL" id="LSYV01000068">
    <property type="protein sequence ID" value="KXZ44454.1"/>
    <property type="molecule type" value="Genomic_DNA"/>
</dbReference>
<reference evidence="3" key="1">
    <citation type="journal article" date="2016" name="Nat. Commun.">
        <title>The Gonium pectorale genome demonstrates co-option of cell cycle regulation during the evolution of multicellularity.</title>
        <authorList>
            <person name="Hanschen E.R."/>
            <person name="Marriage T.N."/>
            <person name="Ferris P.J."/>
            <person name="Hamaji T."/>
            <person name="Toyoda A."/>
            <person name="Fujiyama A."/>
            <person name="Neme R."/>
            <person name="Noguchi H."/>
            <person name="Minakuchi Y."/>
            <person name="Suzuki M."/>
            <person name="Kawai-Toyooka H."/>
            <person name="Smith D.R."/>
            <person name="Sparks H."/>
            <person name="Anderson J."/>
            <person name="Bakaric R."/>
            <person name="Luria V."/>
            <person name="Karger A."/>
            <person name="Kirschner M.W."/>
            <person name="Durand P.M."/>
            <person name="Michod R.E."/>
            <person name="Nozaki H."/>
            <person name="Olson B.J."/>
        </authorList>
    </citation>
    <scope>NUCLEOTIDE SEQUENCE [LARGE SCALE GENOMIC DNA]</scope>
    <source>
        <strain evidence="3">NIES-2863</strain>
    </source>
</reference>
<evidence type="ECO:0000256" key="1">
    <source>
        <dbReference type="SAM" id="MobiDB-lite"/>
    </source>
</evidence>
<dbReference type="GO" id="GO:0030149">
    <property type="term" value="P:sphingolipid catabolic process"/>
    <property type="evidence" value="ECO:0007669"/>
    <property type="project" value="TreeGrafter"/>
</dbReference>
<protein>
    <submittedName>
        <fullName evidence="2">Uncharacterized protein</fullName>
    </submittedName>
</protein>
<dbReference type="GO" id="GO:0071944">
    <property type="term" value="C:cell periphery"/>
    <property type="evidence" value="ECO:0007669"/>
    <property type="project" value="TreeGrafter"/>
</dbReference>